<dbReference type="Pfam" id="PF05825">
    <property type="entry name" value="PSP94"/>
    <property type="match status" value="1"/>
</dbReference>
<keyword evidence="5" id="KW-0732">Signal</keyword>
<comment type="similarity">
    <text evidence="2">Belongs to the beta-microseminoprotein family.</text>
</comment>
<feature type="chain" id="PRO_5025350986" evidence="5">
    <location>
        <begin position="20"/>
        <end position="86"/>
    </location>
</feature>
<dbReference type="Gene3D" id="2.60.40.1900">
    <property type="entry name" value="Beta-microseminoprotein (PSP94) domain"/>
    <property type="match status" value="1"/>
</dbReference>
<dbReference type="PANTHER" id="PTHR10500:SF7">
    <property type="entry name" value="BETA-MICROSEMINOPROTEIN"/>
    <property type="match status" value="1"/>
</dbReference>
<accession>A0A667YFM2</accession>
<organism evidence="6 7">
    <name type="scientific">Myripristis murdjan</name>
    <name type="common">pinecone soldierfish</name>
    <dbReference type="NCBI Taxonomy" id="586833"/>
    <lineage>
        <taxon>Eukaryota</taxon>
        <taxon>Metazoa</taxon>
        <taxon>Chordata</taxon>
        <taxon>Craniata</taxon>
        <taxon>Vertebrata</taxon>
        <taxon>Euteleostomi</taxon>
        <taxon>Actinopterygii</taxon>
        <taxon>Neopterygii</taxon>
        <taxon>Teleostei</taxon>
        <taxon>Neoteleostei</taxon>
        <taxon>Acanthomorphata</taxon>
        <taxon>Holocentriformes</taxon>
        <taxon>Holocentridae</taxon>
        <taxon>Myripristis</taxon>
    </lineage>
</organism>
<name>A0A667YFM2_9TELE</name>
<dbReference type="InParanoid" id="A0A667YFM2"/>
<proteinExistence type="inferred from homology"/>
<evidence type="ECO:0000256" key="4">
    <source>
        <dbReference type="ARBA" id="ARBA00023157"/>
    </source>
</evidence>
<evidence type="ECO:0000256" key="5">
    <source>
        <dbReference type="SAM" id="SignalP"/>
    </source>
</evidence>
<dbReference type="GO" id="GO:0005576">
    <property type="term" value="C:extracellular region"/>
    <property type="evidence" value="ECO:0007669"/>
    <property type="project" value="UniProtKB-SubCell"/>
</dbReference>
<keyword evidence="7" id="KW-1185">Reference proteome</keyword>
<dbReference type="InterPro" id="IPR008735">
    <property type="entry name" value="PSP94"/>
</dbReference>
<reference evidence="6" key="2">
    <citation type="submission" date="2025-08" db="UniProtKB">
        <authorList>
            <consortium name="Ensembl"/>
        </authorList>
    </citation>
    <scope>IDENTIFICATION</scope>
</reference>
<keyword evidence="3" id="KW-0964">Secreted</keyword>
<dbReference type="PANTHER" id="PTHR10500">
    <property type="entry name" value="BETA-MICROSEMINOPROTEIN"/>
    <property type="match status" value="1"/>
</dbReference>
<evidence type="ECO:0000313" key="6">
    <source>
        <dbReference type="Ensembl" id="ENSMMDP00005020036.1"/>
    </source>
</evidence>
<feature type="signal peptide" evidence="5">
    <location>
        <begin position="1"/>
        <end position="19"/>
    </location>
</feature>
<evidence type="ECO:0000313" key="7">
    <source>
        <dbReference type="Proteomes" id="UP000472263"/>
    </source>
</evidence>
<dbReference type="Ensembl" id="ENSMMDT00005020508.1">
    <property type="protein sequence ID" value="ENSMMDP00005020036.1"/>
    <property type="gene ID" value="ENSMMDG00005009890.1"/>
</dbReference>
<dbReference type="GeneTree" id="ENSGT00940000175945"/>
<dbReference type="Proteomes" id="UP000472263">
    <property type="component" value="Chromosome 15"/>
</dbReference>
<protein>
    <submittedName>
        <fullName evidence="6">Si:ch73-288o11.4</fullName>
    </submittedName>
</protein>
<evidence type="ECO:0000256" key="2">
    <source>
        <dbReference type="ARBA" id="ARBA00010352"/>
    </source>
</evidence>
<comment type="subcellular location">
    <subcellularLocation>
        <location evidence="1">Secreted</location>
    </subcellularLocation>
</comment>
<evidence type="ECO:0000256" key="3">
    <source>
        <dbReference type="ARBA" id="ARBA00022525"/>
    </source>
</evidence>
<evidence type="ECO:0000256" key="1">
    <source>
        <dbReference type="ARBA" id="ARBA00004613"/>
    </source>
</evidence>
<keyword evidence="4" id="KW-1015">Disulfide bond</keyword>
<reference evidence="6" key="3">
    <citation type="submission" date="2025-09" db="UniProtKB">
        <authorList>
            <consortium name="Ensembl"/>
        </authorList>
    </citation>
    <scope>IDENTIFICATION</scope>
</reference>
<dbReference type="AlphaFoldDB" id="A0A667YFM2"/>
<reference evidence="6" key="1">
    <citation type="submission" date="2019-06" db="EMBL/GenBank/DDBJ databases">
        <authorList>
            <consortium name="Wellcome Sanger Institute Data Sharing"/>
        </authorList>
    </citation>
    <scope>NUCLEOTIDE SEQUENCE [LARGE SCALE GENOMIC DNA]</scope>
</reference>
<sequence>TQLLYLLYILYYSFMSAGCVDEDGKEHPFGSQWVKNCVQCYCTGRGMACCTISISFPEPCEMLVDKKTCSFRLVLKSDKTKKCIPA</sequence>